<dbReference type="EMBL" id="DSDS01000111">
    <property type="protein sequence ID" value="HET98020.1"/>
    <property type="molecule type" value="Genomic_DNA"/>
</dbReference>
<dbReference type="CDD" id="cd01292">
    <property type="entry name" value="metallo-dependent_hydrolases"/>
    <property type="match status" value="1"/>
</dbReference>
<dbReference type="GO" id="GO:0016831">
    <property type="term" value="F:carboxy-lyase activity"/>
    <property type="evidence" value="ECO:0007669"/>
    <property type="project" value="InterPro"/>
</dbReference>
<evidence type="ECO:0000313" key="3">
    <source>
        <dbReference type="EMBL" id="HET98020.1"/>
    </source>
</evidence>
<reference evidence="3" key="1">
    <citation type="journal article" date="2020" name="mSystems">
        <title>Genome- and Community-Level Interaction Insights into Carbon Utilization and Element Cycling Functions of Hydrothermarchaeota in Hydrothermal Sediment.</title>
        <authorList>
            <person name="Zhou Z."/>
            <person name="Liu Y."/>
            <person name="Xu W."/>
            <person name="Pan J."/>
            <person name="Luo Z.H."/>
            <person name="Li M."/>
        </authorList>
    </citation>
    <scope>NUCLEOTIDE SEQUENCE [LARGE SCALE GENOMIC DNA]</scope>
    <source>
        <strain evidence="3">SpSt-1224</strain>
    </source>
</reference>
<dbReference type="GO" id="GO:0016787">
    <property type="term" value="F:hydrolase activity"/>
    <property type="evidence" value="ECO:0007669"/>
    <property type="project" value="InterPro"/>
</dbReference>
<proteinExistence type="predicted"/>
<evidence type="ECO:0000256" key="1">
    <source>
        <dbReference type="ARBA" id="ARBA00023239"/>
    </source>
</evidence>
<dbReference type="AlphaFoldDB" id="A0A7C2TGH2"/>
<dbReference type="SUPFAM" id="SSF51556">
    <property type="entry name" value="Metallo-dependent hydrolases"/>
    <property type="match status" value="1"/>
</dbReference>
<protein>
    <submittedName>
        <fullName evidence="3">Amidohydrolase</fullName>
    </submittedName>
</protein>
<dbReference type="GO" id="GO:0005737">
    <property type="term" value="C:cytoplasm"/>
    <property type="evidence" value="ECO:0007669"/>
    <property type="project" value="TreeGrafter"/>
</dbReference>
<dbReference type="Proteomes" id="UP000885986">
    <property type="component" value="Unassembled WGS sequence"/>
</dbReference>
<dbReference type="Gene3D" id="3.20.20.140">
    <property type="entry name" value="Metal-dependent hydrolases"/>
    <property type="match status" value="1"/>
</dbReference>
<keyword evidence="1" id="KW-0456">Lyase</keyword>
<comment type="caution">
    <text evidence="3">The sequence shown here is derived from an EMBL/GenBank/DDBJ whole genome shotgun (WGS) entry which is preliminary data.</text>
</comment>
<gene>
    <name evidence="3" type="ORF">ENN98_04900</name>
</gene>
<dbReference type="PANTHER" id="PTHR21240">
    <property type="entry name" value="2-AMINO-3-CARBOXYLMUCONATE-6-SEMIALDEHYDE DECARBOXYLASE"/>
    <property type="match status" value="1"/>
</dbReference>
<accession>A0A7C2TGH2</accession>
<dbReference type="GO" id="GO:0019748">
    <property type="term" value="P:secondary metabolic process"/>
    <property type="evidence" value="ECO:0007669"/>
    <property type="project" value="TreeGrafter"/>
</dbReference>
<dbReference type="InterPro" id="IPR006680">
    <property type="entry name" value="Amidohydro-rel"/>
</dbReference>
<dbReference type="PANTHER" id="PTHR21240:SF28">
    <property type="entry name" value="ISO-OROTATE DECARBOXYLASE (EUROFUNG)"/>
    <property type="match status" value="1"/>
</dbReference>
<evidence type="ECO:0000259" key="2">
    <source>
        <dbReference type="Pfam" id="PF04909"/>
    </source>
</evidence>
<organism evidence="3">
    <name type="scientific">Desulfurivibrio alkaliphilus</name>
    <dbReference type="NCBI Taxonomy" id="427923"/>
    <lineage>
        <taxon>Bacteria</taxon>
        <taxon>Pseudomonadati</taxon>
        <taxon>Thermodesulfobacteriota</taxon>
        <taxon>Desulfobulbia</taxon>
        <taxon>Desulfobulbales</taxon>
        <taxon>Desulfobulbaceae</taxon>
        <taxon>Desulfurivibrio</taxon>
    </lineage>
</organism>
<dbReference type="Pfam" id="PF04909">
    <property type="entry name" value="Amidohydro_2"/>
    <property type="match status" value="1"/>
</dbReference>
<sequence length="272" mass="30395">MSRIIDFHTHAFPDQVAVQAIPALEKEGKVKAYHDGRLVSLLATMDAAGIERSVICSIATRPTQFDAILNWSRLIASPRIIPFPSVHPDDPQLLERISQIRAAGFVGLKMHPYYQGFTLDEAKMWPLYQRIAAENLVLVMHTGFDIAFPREAIASPARIVRVVERVPSLKLIATHLGAWEQWEEVERELVGRPLYMDISYTLHQLAPAQARRIILGHPADYLLFGTDSPWADQRTVLAELAALKLPAELERKILWDNGIKLLAGAASAEDAV</sequence>
<dbReference type="InterPro" id="IPR032465">
    <property type="entry name" value="ACMSD"/>
</dbReference>
<dbReference type="InterPro" id="IPR032466">
    <property type="entry name" value="Metal_Hydrolase"/>
</dbReference>
<feature type="domain" description="Amidohydrolase-related" evidence="2">
    <location>
        <begin position="5"/>
        <end position="262"/>
    </location>
</feature>
<name>A0A7C2TGH2_9BACT</name>